<evidence type="ECO:0000256" key="3">
    <source>
        <dbReference type="SAM" id="MobiDB-lite"/>
    </source>
</evidence>
<comment type="caution">
    <text evidence="4">The sequence shown here is derived from an EMBL/GenBank/DDBJ whole genome shotgun (WGS) entry which is preliminary data.</text>
</comment>
<dbReference type="AlphaFoldDB" id="A0A4U5JXP8"/>
<evidence type="ECO:0000313" key="4">
    <source>
        <dbReference type="EMBL" id="TKR33481.1"/>
    </source>
</evidence>
<dbReference type="GO" id="GO:0016787">
    <property type="term" value="F:hydrolase activity"/>
    <property type="evidence" value="ECO:0007669"/>
    <property type="project" value="UniProtKB-KW"/>
</dbReference>
<reference evidence="4 5" key="1">
    <citation type="submission" date="2019-04" db="EMBL/GenBank/DDBJ databases">
        <title>Reference strain of H23.</title>
        <authorList>
            <person name="Luo X."/>
        </authorList>
    </citation>
    <scope>NUCLEOTIDE SEQUENCE [LARGE SCALE GENOMIC DNA]</scope>
    <source>
        <strain evidence="4 5">H23</strain>
    </source>
</reference>
<sequence length="154" mass="17025">MRKPGLLVLALLLIAAILLWPRLTRSPDVPATASGTATSQPAPVAAPLPGDLPAPPATTLPESLPREAYDTIRLIQRGGPFPHRQDGSVFGNRENRLPRKPRGYYREYTVDTPGLSHRGARRIVTGGDPPEIWYYSDDHYDSFRAFDPGQGMRR</sequence>
<organism evidence="4 5">
    <name type="scientific">Luteimonas gilva</name>
    <dbReference type="NCBI Taxonomy" id="2572684"/>
    <lineage>
        <taxon>Bacteria</taxon>
        <taxon>Pseudomonadati</taxon>
        <taxon>Pseudomonadota</taxon>
        <taxon>Gammaproteobacteria</taxon>
        <taxon>Lysobacterales</taxon>
        <taxon>Lysobacteraceae</taxon>
        <taxon>Luteimonas</taxon>
    </lineage>
</organism>
<dbReference type="RefSeq" id="WP_137265689.1">
    <property type="nucleotide sequence ID" value="NZ_SZUA01000001.1"/>
</dbReference>
<evidence type="ECO:0000313" key="5">
    <source>
        <dbReference type="Proteomes" id="UP000308707"/>
    </source>
</evidence>
<gene>
    <name evidence="4" type="ORF">FCE95_04065</name>
</gene>
<keyword evidence="1" id="KW-0540">Nuclease</keyword>
<dbReference type="InterPro" id="IPR000026">
    <property type="entry name" value="N1-like"/>
</dbReference>
<dbReference type="SUPFAM" id="SSF53933">
    <property type="entry name" value="Microbial ribonucleases"/>
    <property type="match status" value="1"/>
</dbReference>
<proteinExistence type="predicted"/>
<feature type="region of interest" description="Disordered" evidence="3">
    <location>
        <begin position="30"/>
        <end position="63"/>
    </location>
</feature>
<evidence type="ECO:0000256" key="1">
    <source>
        <dbReference type="ARBA" id="ARBA00022722"/>
    </source>
</evidence>
<dbReference type="InterPro" id="IPR016191">
    <property type="entry name" value="Ribonuclease/ribotoxin"/>
</dbReference>
<keyword evidence="2" id="KW-0378">Hydrolase</keyword>
<protein>
    <submittedName>
        <fullName evidence="4">Ribonuclease</fullName>
    </submittedName>
</protein>
<dbReference type="GO" id="GO:0003723">
    <property type="term" value="F:RNA binding"/>
    <property type="evidence" value="ECO:0007669"/>
    <property type="project" value="InterPro"/>
</dbReference>
<accession>A0A4U5JXP8</accession>
<feature type="region of interest" description="Disordered" evidence="3">
    <location>
        <begin position="77"/>
        <end position="102"/>
    </location>
</feature>
<evidence type="ECO:0000256" key="2">
    <source>
        <dbReference type="ARBA" id="ARBA00022801"/>
    </source>
</evidence>
<dbReference type="Pfam" id="PF00545">
    <property type="entry name" value="Ribonuclease"/>
    <property type="match status" value="1"/>
</dbReference>
<dbReference type="Gene3D" id="3.10.450.30">
    <property type="entry name" value="Microbial ribonucleases"/>
    <property type="match status" value="1"/>
</dbReference>
<feature type="compositionally biased region" description="Pro residues" evidence="3">
    <location>
        <begin position="44"/>
        <end position="58"/>
    </location>
</feature>
<dbReference type="OrthoDB" id="5326845at2"/>
<keyword evidence="5" id="KW-1185">Reference proteome</keyword>
<dbReference type="EMBL" id="SZUA01000001">
    <property type="protein sequence ID" value="TKR33481.1"/>
    <property type="molecule type" value="Genomic_DNA"/>
</dbReference>
<name>A0A4U5JXP8_9GAMM</name>
<dbReference type="Proteomes" id="UP000308707">
    <property type="component" value="Unassembled WGS sequence"/>
</dbReference>
<dbReference type="GO" id="GO:0004521">
    <property type="term" value="F:RNA endonuclease activity"/>
    <property type="evidence" value="ECO:0007669"/>
    <property type="project" value="InterPro"/>
</dbReference>